<feature type="domain" description="GST C-terminal" evidence="2">
    <location>
        <begin position="86"/>
        <end position="212"/>
    </location>
</feature>
<accession>A0A975XVP6</accession>
<dbReference type="InterPro" id="IPR004045">
    <property type="entry name" value="Glutathione_S-Trfase_N"/>
</dbReference>
<keyword evidence="4" id="KW-1185">Reference proteome</keyword>
<dbReference type="PROSITE" id="PS50404">
    <property type="entry name" value="GST_NTER"/>
    <property type="match status" value="1"/>
</dbReference>
<organism evidence="3 4">
    <name type="scientific">Azospira inquinata</name>
    <dbReference type="NCBI Taxonomy" id="2785627"/>
    <lineage>
        <taxon>Bacteria</taxon>
        <taxon>Pseudomonadati</taxon>
        <taxon>Pseudomonadota</taxon>
        <taxon>Betaproteobacteria</taxon>
        <taxon>Rhodocyclales</taxon>
        <taxon>Rhodocyclaceae</taxon>
        <taxon>Azospira</taxon>
    </lineage>
</organism>
<gene>
    <name evidence="3" type="ORF">Azoinq_05610</name>
</gene>
<evidence type="ECO:0000313" key="3">
    <source>
        <dbReference type="EMBL" id="QWT50073.1"/>
    </source>
</evidence>
<dbReference type="SFLD" id="SFLDS00019">
    <property type="entry name" value="Glutathione_Transferase_(cytos"/>
    <property type="match status" value="1"/>
</dbReference>
<dbReference type="PROSITE" id="PS50405">
    <property type="entry name" value="GST_CTER"/>
    <property type="match status" value="1"/>
</dbReference>
<dbReference type="PANTHER" id="PTHR44051:SF8">
    <property type="entry name" value="GLUTATHIONE S-TRANSFERASE GSTA"/>
    <property type="match status" value="1"/>
</dbReference>
<dbReference type="PANTHER" id="PTHR44051">
    <property type="entry name" value="GLUTATHIONE S-TRANSFERASE-RELATED"/>
    <property type="match status" value="1"/>
</dbReference>
<name>A0A975XVP6_9RHOO</name>
<dbReference type="CDD" id="cd03188">
    <property type="entry name" value="GST_C_Beta"/>
    <property type="match status" value="1"/>
</dbReference>
<evidence type="ECO:0000259" key="2">
    <source>
        <dbReference type="PROSITE" id="PS50405"/>
    </source>
</evidence>
<protein>
    <submittedName>
        <fullName evidence="3">Glutathione S-transferase family protein</fullName>
    </submittedName>
</protein>
<proteinExistence type="predicted"/>
<dbReference type="InterPro" id="IPR010987">
    <property type="entry name" value="Glutathione-S-Trfase_C-like"/>
</dbReference>
<sequence length="214" mass="23615">MIDFYQFPGTCSQGVYVALEETATPYRPHLVNLLDGSSHQPAYLAVNPAGQVPALGLEDGQVLTEAGAILFWLGETHPAAGLLPSAPLERARLLETLSFISYSLHGTAGNIWKPEKLTDDPASAPALKSHAIRRYLAALAILEERLGDKPWLLGDRFSLADCHLLPFWHWAKRWKLDLSNLPRLNAWHARMLARPAVEKVLAEEKAALKTLLGK</sequence>
<evidence type="ECO:0000259" key="1">
    <source>
        <dbReference type="PROSITE" id="PS50404"/>
    </source>
</evidence>
<dbReference type="InterPro" id="IPR004046">
    <property type="entry name" value="GST_C"/>
</dbReference>
<dbReference type="EMBL" id="CP064782">
    <property type="protein sequence ID" value="QWT50073.1"/>
    <property type="molecule type" value="Genomic_DNA"/>
</dbReference>
<dbReference type="Pfam" id="PF13409">
    <property type="entry name" value="GST_N_2"/>
    <property type="match status" value="1"/>
</dbReference>
<reference evidence="3" key="1">
    <citation type="submission" date="2020-11" db="EMBL/GenBank/DDBJ databases">
        <title>Azospira inquinata sp. nov.</title>
        <authorList>
            <person name="Moe W.M."/>
            <person name="Mikes M.C."/>
        </authorList>
    </citation>
    <scope>NUCLEOTIDE SEQUENCE</scope>
    <source>
        <strain evidence="3">Azo-3</strain>
    </source>
</reference>
<feature type="domain" description="GST N-terminal" evidence="1">
    <location>
        <begin position="1"/>
        <end position="81"/>
    </location>
</feature>
<evidence type="ECO:0000313" key="4">
    <source>
        <dbReference type="Proteomes" id="UP000683428"/>
    </source>
</evidence>
<dbReference type="SFLD" id="SFLDG00358">
    <property type="entry name" value="Main_(cytGST)"/>
    <property type="match status" value="1"/>
</dbReference>
<dbReference type="Proteomes" id="UP000683428">
    <property type="component" value="Chromosome"/>
</dbReference>
<dbReference type="AlphaFoldDB" id="A0A975XVP6"/>
<dbReference type="RefSeq" id="WP_216131249.1">
    <property type="nucleotide sequence ID" value="NZ_CP064782.1"/>
</dbReference>
<dbReference type="InterPro" id="IPR040079">
    <property type="entry name" value="Glutathione_S-Trfase"/>
</dbReference>
<dbReference type="CDD" id="cd03057">
    <property type="entry name" value="GST_N_Beta"/>
    <property type="match status" value="1"/>
</dbReference>
<dbReference type="Pfam" id="PF00043">
    <property type="entry name" value="GST_C"/>
    <property type="match status" value="1"/>
</dbReference>
<dbReference type="SFLD" id="SFLDG01150">
    <property type="entry name" value="Main.1:_Beta-like"/>
    <property type="match status" value="1"/>
</dbReference>
<dbReference type="KEGG" id="aiq:Azoinq_05610"/>